<evidence type="ECO:0000313" key="4">
    <source>
        <dbReference type="Proteomes" id="UP000243217"/>
    </source>
</evidence>
<sequence>MGALCSGPCSPVRMKGGEFDEETCNESPNVTPVCEVVVFAMVVEPVQAVRSLTTEPTTTQQDDKKKLNKQTKGQEKVWKDTTLLKIKAKDLVIAGALSNGIYSFVSKAKYNDQLVAVKTIKAAVNTTKLLNHARTLHALQSQYNLQLIGITCNTHKMVFEYMDLGSLSTLLSAKRLKKKQPFKVSSVNVALAIAKGLQDLHNHNIIHGELNSRNVLLSSQGQIKLSDCGFARLTMESNTSSKCTVGSKKKQKHRYVASDCFWTAPENLAGEALSRQSDIYSFGVILSELDTLEMPYASHDISYLQLINEIQTGKRVPNLSASCEIWYHTLAMKCMVFNPQERPSIAEIIRVLEHHN</sequence>
<dbReference type="OrthoDB" id="125266at2759"/>
<dbReference type="InterPro" id="IPR051681">
    <property type="entry name" value="Ser/Thr_Kinases-Pseudokinases"/>
</dbReference>
<dbReference type="STRING" id="74557.A0A1W0A3A0"/>
<dbReference type="GO" id="GO:0005524">
    <property type="term" value="F:ATP binding"/>
    <property type="evidence" value="ECO:0007669"/>
    <property type="project" value="InterPro"/>
</dbReference>
<protein>
    <submittedName>
        <fullName evidence="3">Kinase</fullName>
    </submittedName>
</protein>
<dbReference type="PANTHER" id="PTHR44329">
    <property type="entry name" value="SERINE/THREONINE-PROTEIN KINASE TNNI3K-RELATED"/>
    <property type="match status" value="1"/>
</dbReference>
<keyword evidence="3" id="KW-0808">Transferase</keyword>
<dbReference type="InterPro" id="IPR000719">
    <property type="entry name" value="Prot_kinase_dom"/>
</dbReference>
<comment type="caution">
    <text evidence="3">The sequence shown here is derived from an EMBL/GenBank/DDBJ whole genome shotgun (WGS) entry which is preliminary data.</text>
</comment>
<keyword evidence="3" id="KW-0418">Kinase</keyword>
<dbReference type="AlphaFoldDB" id="A0A1W0A3A0"/>
<dbReference type="InterPro" id="IPR011009">
    <property type="entry name" value="Kinase-like_dom_sf"/>
</dbReference>
<reference evidence="3 4" key="1">
    <citation type="journal article" date="2014" name="Genome Biol. Evol.">
        <title>The secreted proteins of Achlya hypogyna and Thraustotheca clavata identify the ancestral oomycete secretome and reveal gene acquisitions by horizontal gene transfer.</title>
        <authorList>
            <person name="Misner I."/>
            <person name="Blouin N."/>
            <person name="Leonard G."/>
            <person name="Richards T.A."/>
            <person name="Lane C.E."/>
        </authorList>
    </citation>
    <scope>NUCLEOTIDE SEQUENCE [LARGE SCALE GENOMIC DNA]</scope>
    <source>
        <strain evidence="3 4">ATCC 34112</strain>
    </source>
</reference>
<dbReference type="SUPFAM" id="SSF56112">
    <property type="entry name" value="Protein kinase-like (PK-like)"/>
    <property type="match status" value="1"/>
</dbReference>
<evidence type="ECO:0000313" key="3">
    <source>
        <dbReference type="EMBL" id="OQS04718.1"/>
    </source>
</evidence>
<dbReference type="EMBL" id="JNBS01000565">
    <property type="protein sequence ID" value="OQS04718.1"/>
    <property type="molecule type" value="Genomic_DNA"/>
</dbReference>
<dbReference type="Gene3D" id="1.10.510.10">
    <property type="entry name" value="Transferase(Phosphotransferase) domain 1"/>
    <property type="match status" value="1"/>
</dbReference>
<feature type="region of interest" description="Disordered" evidence="1">
    <location>
        <begin position="53"/>
        <end position="72"/>
    </location>
</feature>
<dbReference type="InterPro" id="IPR001245">
    <property type="entry name" value="Ser-Thr/Tyr_kinase_cat_dom"/>
</dbReference>
<dbReference type="Pfam" id="PF07714">
    <property type="entry name" value="PK_Tyr_Ser-Thr"/>
    <property type="match status" value="1"/>
</dbReference>
<gene>
    <name evidence="3" type="ORF">THRCLA_03063</name>
</gene>
<organism evidence="3 4">
    <name type="scientific">Thraustotheca clavata</name>
    <dbReference type="NCBI Taxonomy" id="74557"/>
    <lineage>
        <taxon>Eukaryota</taxon>
        <taxon>Sar</taxon>
        <taxon>Stramenopiles</taxon>
        <taxon>Oomycota</taxon>
        <taxon>Saprolegniomycetes</taxon>
        <taxon>Saprolegniales</taxon>
        <taxon>Achlyaceae</taxon>
        <taxon>Thraustotheca</taxon>
    </lineage>
</organism>
<proteinExistence type="predicted"/>
<dbReference type="PROSITE" id="PS50011">
    <property type="entry name" value="PROTEIN_KINASE_DOM"/>
    <property type="match status" value="1"/>
</dbReference>
<name>A0A1W0A3A0_9STRA</name>
<dbReference type="PANTHER" id="PTHR44329:SF214">
    <property type="entry name" value="PROTEIN KINASE DOMAIN-CONTAINING PROTEIN"/>
    <property type="match status" value="1"/>
</dbReference>
<dbReference type="Proteomes" id="UP000243217">
    <property type="component" value="Unassembled WGS sequence"/>
</dbReference>
<dbReference type="GO" id="GO:0004674">
    <property type="term" value="F:protein serine/threonine kinase activity"/>
    <property type="evidence" value="ECO:0007669"/>
    <property type="project" value="TreeGrafter"/>
</dbReference>
<evidence type="ECO:0000256" key="1">
    <source>
        <dbReference type="SAM" id="MobiDB-lite"/>
    </source>
</evidence>
<evidence type="ECO:0000259" key="2">
    <source>
        <dbReference type="PROSITE" id="PS50011"/>
    </source>
</evidence>
<feature type="domain" description="Protein kinase" evidence="2">
    <location>
        <begin position="91"/>
        <end position="356"/>
    </location>
</feature>
<accession>A0A1W0A3A0</accession>
<keyword evidence="4" id="KW-1185">Reference proteome</keyword>